<sequence length="83" mass="8529">MLCASRIPGAHGLPPLSVQRLSDRAHVFVDGEPVGVLERDAADVLEAVAVTGAHARLQLLGESMGGVDHGAGLGELRDSPDHG</sequence>
<name>A0ABV1UZE2_9ACTN</name>
<dbReference type="Proteomes" id="UP001445472">
    <property type="component" value="Unassembled WGS sequence"/>
</dbReference>
<evidence type="ECO:0000313" key="2">
    <source>
        <dbReference type="EMBL" id="MER6616158.1"/>
    </source>
</evidence>
<proteinExistence type="predicted"/>
<evidence type="ECO:0000313" key="3">
    <source>
        <dbReference type="Proteomes" id="UP001445472"/>
    </source>
</evidence>
<comment type="caution">
    <text evidence="2">The sequence shown here is derived from an EMBL/GenBank/DDBJ whole genome shotgun (WGS) entry which is preliminary data.</text>
</comment>
<dbReference type="InterPro" id="IPR048912">
    <property type="entry name" value="BetaGal1-like_ABD1"/>
</dbReference>
<dbReference type="Pfam" id="PF21317">
    <property type="entry name" value="BetaGal_ABD_1"/>
    <property type="match status" value="1"/>
</dbReference>
<dbReference type="Gene3D" id="2.60.120.260">
    <property type="entry name" value="Galactose-binding domain-like"/>
    <property type="match status" value="1"/>
</dbReference>
<dbReference type="EMBL" id="JBEPBX010000022">
    <property type="protein sequence ID" value="MER6616158.1"/>
    <property type="molecule type" value="Genomic_DNA"/>
</dbReference>
<keyword evidence="3" id="KW-1185">Reference proteome</keyword>
<evidence type="ECO:0000259" key="1">
    <source>
        <dbReference type="Pfam" id="PF21317"/>
    </source>
</evidence>
<feature type="domain" description="Beta-galactosidase 1-like first all-beta" evidence="1">
    <location>
        <begin position="16"/>
        <end position="73"/>
    </location>
</feature>
<accession>A0ABV1UZE2</accession>
<dbReference type="RefSeq" id="WP_351977551.1">
    <property type="nucleotide sequence ID" value="NZ_JBEPBX010000022.1"/>
</dbReference>
<reference evidence="2 3" key="1">
    <citation type="submission" date="2024-06" db="EMBL/GenBank/DDBJ databases">
        <title>The Natural Products Discovery Center: Release of the First 8490 Sequenced Strains for Exploring Actinobacteria Biosynthetic Diversity.</title>
        <authorList>
            <person name="Kalkreuter E."/>
            <person name="Kautsar S.A."/>
            <person name="Yang D."/>
            <person name="Bader C.D."/>
            <person name="Teijaro C.N."/>
            <person name="Fluegel L."/>
            <person name="Davis C.M."/>
            <person name="Simpson J.R."/>
            <person name="Lauterbach L."/>
            <person name="Steele A.D."/>
            <person name="Gui C."/>
            <person name="Meng S."/>
            <person name="Li G."/>
            <person name="Viehrig K."/>
            <person name="Ye F."/>
            <person name="Su P."/>
            <person name="Kiefer A.F."/>
            <person name="Nichols A."/>
            <person name="Cepeda A.J."/>
            <person name="Yan W."/>
            <person name="Fan B."/>
            <person name="Jiang Y."/>
            <person name="Adhikari A."/>
            <person name="Zheng C.-J."/>
            <person name="Schuster L."/>
            <person name="Cowan T.M."/>
            <person name="Smanski M.J."/>
            <person name="Chevrette M.G."/>
            <person name="De Carvalho L.P.S."/>
            <person name="Shen B."/>
        </authorList>
    </citation>
    <scope>NUCLEOTIDE SEQUENCE [LARGE SCALE GENOMIC DNA]</scope>
    <source>
        <strain evidence="2 3">NPDC000837</strain>
    </source>
</reference>
<protein>
    <recommendedName>
        <fullName evidence="1">Beta-galactosidase 1-like first all-beta domain-containing protein</fullName>
    </recommendedName>
</protein>
<organism evidence="2 3">
    <name type="scientific">Streptomyces xantholiticus</name>
    <dbReference type="NCBI Taxonomy" id="68285"/>
    <lineage>
        <taxon>Bacteria</taxon>
        <taxon>Bacillati</taxon>
        <taxon>Actinomycetota</taxon>
        <taxon>Actinomycetes</taxon>
        <taxon>Kitasatosporales</taxon>
        <taxon>Streptomycetaceae</taxon>
        <taxon>Streptomyces</taxon>
    </lineage>
</organism>
<gene>
    <name evidence="2" type="ORF">ABT276_22870</name>
</gene>